<comment type="catalytic activity">
    <reaction evidence="2">
        <text>(7R,8S)-7,8-diammoniononanoate + CO2 + ATP = (4R,5S)-dethiobiotin + ADP + phosphate + 3 H(+)</text>
        <dbReference type="Rhea" id="RHEA:15805"/>
        <dbReference type="ChEBI" id="CHEBI:15378"/>
        <dbReference type="ChEBI" id="CHEBI:16526"/>
        <dbReference type="ChEBI" id="CHEBI:30616"/>
        <dbReference type="ChEBI" id="CHEBI:43474"/>
        <dbReference type="ChEBI" id="CHEBI:149469"/>
        <dbReference type="ChEBI" id="CHEBI:149473"/>
        <dbReference type="ChEBI" id="CHEBI:456216"/>
        <dbReference type="EC" id="6.3.3.3"/>
    </reaction>
</comment>
<keyword evidence="2" id="KW-0963">Cytoplasm</keyword>
<feature type="binding site" evidence="2">
    <location>
        <begin position="115"/>
        <end position="118"/>
    </location>
    <ligand>
        <name>ATP</name>
        <dbReference type="ChEBI" id="CHEBI:30616"/>
    </ligand>
</feature>
<comment type="cofactor">
    <cofactor evidence="2">
        <name>Mg(2+)</name>
        <dbReference type="ChEBI" id="CHEBI:18420"/>
    </cofactor>
</comment>
<keyword evidence="2" id="KW-0547">Nucleotide-binding</keyword>
<keyword evidence="2" id="KW-0479">Metal-binding</keyword>
<reference evidence="4 5" key="1">
    <citation type="submission" date="2020-02" db="EMBL/GenBank/DDBJ databases">
        <title>Partial ammonium oxidation to N2 by heterotrophic bacteria.</title>
        <authorList>
            <person name="Wu M."/>
        </authorList>
    </citation>
    <scope>NUCLEOTIDE SEQUENCE [LARGE SCALE GENOMIC DNA]</scope>
    <source>
        <strain evidence="4 5">HO-1</strain>
    </source>
</reference>
<name>A0ABX8STT9_9BURK</name>
<keyword evidence="2" id="KW-0067">ATP-binding</keyword>
<feature type="binding site" evidence="2">
    <location>
        <position position="115"/>
    </location>
    <ligand>
        <name>Mg(2+)</name>
        <dbReference type="ChEBI" id="CHEBI:18420"/>
    </ligand>
</feature>
<dbReference type="PANTHER" id="PTHR43210">
    <property type="entry name" value="DETHIOBIOTIN SYNTHETASE"/>
    <property type="match status" value="1"/>
</dbReference>
<comment type="subunit">
    <text evidence="2">Homodimer.</text>
</comment>
<dbReference type="EC" id="6.3.3.3" evidence="2"/>
<protein>
    <recommendedName>
        <fullName evidence="2">ATP-dependent dethiobiotin synthetase BioD</fullName>
        <ecNumber evidence="2">6.3.3.3</ecNumber>
    </recommendedName>
    <alternativeName>
        <fullName evidence="2">DTB synthetase</fullName>
        <shortName evidence="2">DTBS</shortName>
    </alternativeName>
    <alternativeName>
        <fullName evidence="2">Dethiobiotin synthase</fullName>
    </alternativeName>
</protein>
<dbReference type="HAMAP" id="MF_00336">
    <property type="entry name" value="BioD"/>
    <property type="match status" value="1"/>
</dbReference>
<proteinExistence type="inferred from homology"/>
<feature type="region of interest" description="Disordered" evidence="3">
    <location>
        <begin position="219"/>
        <end position="266"/>
    </location>
</feature>
<keyword evidence="5" id="KW-1185">Reference proteome</keyword>
<comment type="similarity">
    <text evidence="2">Belongs to the dethiobiotin synthetase family.</text>
</comment>
<organism evidence="4 5">
    <name type="scientific">Alcaligenes ammonioxydans</name>
    <dbReference type="NCBI Taxonomy" id="2582914"/>
    <lineage>
        <taxon>Bacteria</taxon>
        <taxon>Pseudomonadati</taxon>
        <taxon>Pseudomonadota</taxon>
        <taxon>Betaproteobacteria</taxon>
        <taxon>Burkholderiales</taxon>
        <taxon>Alcaligenaceae</taxon>
        <taxon>Alcaligenes</taxon>
    </lineage>
</organism>
<feature type="active site" evidence="2">
    <location>
        <position position="37"/>
    </location>
</feature>
<gene>
    <name evidence="2 4" type="primary">bioD</name>
    <name evidence="4" type="ORF">FE795_04385</name>
</gene>
<accession>A0ABX8STT9</accession>
<dbReference type="RefSeq" id="WP_131071362.1">
    <property type="nucleotide sequence ID" value="NZ_CP049362.1"/>
</dbReference>
<dbReference type="GO" id="GO:0004141">
    <property type="term" value="F:dethiobiotin synthase activity"/>
    <property type="evidence" value="ECO:0007669"/>
    <property type="project" value="UniProtKB-EC"/>
</dbReference>
<dbReference type="InterPro" id="IPR027417">
    <property type="entry name" value="P-loop_NTPase"/>
</dbReference>
<keyword evidence="1 2" id="KW-0093">Biotin biosynthesis</keyword>
<evidence type="ECO:0000313" key="5">
    <source>
        <dbReference type="Proteomes" id="UP000826050"/>
    </source>
</evidence>
<dbReference type="Pfam" id="PF13500">
    <property type="entry name" value="AAA_26"/>
    <property type="match status" value="1"/>
</dbReference>
<evidence type="ECO:0000256" key="3">
    <source>
        <dbReference type="SAM" id="MobiDB-lite"/>
    </source>
</evidence>
<keyword evidence="2 4" id="KW-0436">Ligase</keyword>
<feature type="compositionally biased region" description="Basic and acidic residues" evidence="3">
    <location>
        <begin position="227"/>
        <end position="236"/>
    </location>
</feature>
<evidence type="ECO:0000313" key="4">
    <source>
        <dbReference type="EMBL" id="QXX78328.1"/>
    </source>
</evidence>
<feature type="binding site" evidence="2">
    <location>
        <position position="16"/>
    </location>
    <ligand>
        <name>Mg(2+)</name>
        <dbReference type="ChEBI" id="CHEBI:18420"/>
    </ligand>
</feature>
<feature type="binding site" evidence="2">
    <location>
        <begin position="204"/>
        <end position="206"/>
    </location>
    <ligand>
        <name>ATP</name>
        <dbReference type="ChEBI" id="CHEBI:30616"/>
    </ligand>
</feature>
<comment type="caution">
    <text evidence="2">Lacks conserved residue(s) required for the propagation of feature annotation.</text>
</comment>
<dbReference type="Proteomes" id="UP000826050">
    <property type="component" value="Chromosome"/>
</dbReference>
<feature type="binding site" evidence="2">
    <location>
        <position position="54"/>
    </location>
    <ligand>
        <name>ATP</name>
        <dbReference type="ChEBI" id="CHEBI:30616"/>
    </ligand>
</feature>
<comment type="pathway">
    <text evidence="2">Cofactor biosynthesis; biotin biosynthesis; biotin from 7,8-diaminononanoate: step 1/2.</text>
</comment>
<dbReference type="CDD" id="cd03109">
    <property type="entry name" value="DTBS"/>
    <property type="match status" value="1"/>
</dbReference>
<dbReference type="NCBIfam" id="TIGR00347">
    <property type="entry name" value="bioD"/>
    <property type="match status" value="1"/>
</dbReference>
<comment type="function">
    <text evidence="2">Catalyzes a mechanistically unusual reaction, the ATP-dependent insertion of CO2 between the N7 and N8 nitrogen atoms of 7,8-diaminopelargonic acid (DAPA, also called 7,8-diammoniononanoate) to form a ureido ring.</text>
</comment>
<dbReference type="PIRSF" id="PIRSF006755">
    <property type="entry name" value="DTB_synth"/>
    <property type="match status" value="1"/>
</dbReference>
<dbReference type="InterPro" id="IPR004472">
    <property type="entry name" value="DTB_synth_BioD"/>
</dbReference>
<evidence type="ECO:0000256" key="2">
    <source>
        <dbReference type="HAMAP-Rule" id="MF_00336"/>
    </source>
</evidence>
<dbReference type="EMBL" id="CP049362">
    <property type="protein sequence ID" value="QXX78328.1"/>
    <property type="molecule type" value="Genomic_DNA"/>
</dbReference>
<comment type="subcellular location">
    <subcellularLocation>
        <location evidence="2">Cytoplasm</location>
    </subcellularLocation>
</comment>
<dbReference type="SUPFAM" id="SSF52540">
    <property type="entry name" value="P-loop containing nucleoside triphosphate hydrolases"/>
    <property type="match status" value="1"/>
</dbReference>
<dbReference type="PANTHER" id="PTHR43210:SF5">
    <property type="entry name" value="DETHIOBIOTIN SYNTHETASE"/>
    <property type="match status" value="1"/>
</dbReference>
<sequence length="266" mass="28213">MKACFVTGTDTEIGKTLVSSALLHLLSQSGARTLGIKPIASGAEEIEGRLHNEDVDALARHSSLKLAPATLTPYLFEPAAAPHILADQAGIELDPALIKNMVQAATEHADYAIVEGVGGFMLPLGQGRTGIDLAQALQLPVVLVVGLRLGALNHALLTAQAIRTSGLSVLGWVANLIDPEIPYAKENLQTLHDYLPGPCLGVIPRLSAARLDDRIQQAAQHLQSPWHNEDQADSKRPKQSSCPRFPATPRPAASTALPPAQSARQD</sequence>
<keyword evidence="2" id="KW-0460">Magnesium</keyword>
<evidence type="ECO:0000256" key="1">
    <source>
        <dbReference type="ARBA" id="ARBA00022756"/>
    </source>
</evidence>
<feature type="binding site" evidence="2">
    <location>
        <position position="54"/>
    </location>
    <ligand>
        <name>Mg(2+)</name>
        <dbReference type="ChEBI" id="CHEBI:18420"/>
    </ligand>
</feature>
<feature type="binding site" evidence="2">
    <location>
        <position position="41"/>
    </location>
    <ligand>
        <name>substrate</name>
    </ligand>
</feature>
<dbReference type="Gene3D" id="3.40.50.300">
    <property type="entry name" value="P-loop containing nucleotide triphosphate hydrolases"/>
    <property type="match status" value="1"/>
</dbReference>
<feature type="binding site" evidence="2">
    <location>
        <begin position="12"/>
        <end position="17"/>
    </location>
    <ligand>
        <name>ATP</name>
        <dbReference type="ChEBI" id="CHEBI:30616"/>
    </ligand>
</feature>